<dbReference type="SUPFAM" id="SSF55486">
    <property type="entry name" value="Metalloproteases ('zincins'), catalytic domain"/>
    <property type="match status" value="1"/>
</dbReference>
<evidence type="ECO:0000256" key="1">
    <source>
        <dbReference type="SAM" id="MobiDB-lite"/>
    </source>
</evidence>
<keyword evidence="2" id="KW-0645">Protease</keyword>
<dbReference type="RefSeq" id="WP_194694456.1">
    <property type="nucleotide sequence ID" value="NZ_JADKPO010000001.1"/>
</dbReference>
<proteinExistence type="predicted"/>
<dbReference type="InterPro" id="IPR042271">
    <property type="entry name" value="Zinicin_2_N"/>
</dbReference>
<feature type="region of interest" description="Disordered" evidence="1">
    <location>
        <begin position="427"/>
        <end position="477"/>
    </location>
</feature>
<dbReference type="NCBIfam" id="TIGR03624">
    <property type="entry name" value="putative hydrolase"/>
    <property type="match status" value="1"/>
</dbReference>
<feature type="compositionally biased region" description="Acidic residues" evidence="1">
    <location>
        <begin position="12"/>
        <end position="25"/>
    </location>
</feature>
<dbReference type="GO" id="GO:0008237">
    <property type="term" value="F:metallopeptidase activity"/>
    <property type="evidence" value="ECO:0007669"/>
    <property type="project" value="UniProtKB-KW"/>
</dbReference>
<dbReference type="PANTHER" id="PTHR39420:SF2">
    <property type="entry name" value="HYDROLASE"/>
    <property type="match status" value="1"/>
</dbReference>
<keyword evidence="2" id="KW-0378">Hydrolase</keyword>
<comment type="caution">
    <text evidence="2">The sequence shown here is derived from an EMBL/GenBank/DDBJ whole genome shotgun (WGS) entry which is preliminary data.</text>
</comment>
<keyword evidence="2" id="KW-0482">Metalloprotease</keyword>
<evidence type="ECO:0000313" key="3">
    <source>
        <dbReference type="Proteomes" id="UP000660668"/>
    </source>
</evidence>
<keyword evidence="3" id="KW-1185">Reference proteome</keyword>
<reference evidence="2" key="1">
    <citation type="submission" date="2020-11" db="EMBL/GenBank/DDBJ databases">
        <title>Nocardioides cynanchi sp. nov., isolated from soil of rhizosphere of Cynanchum wilfordii.</title>
        <authorList>
            <person name="Lee J.-S."/>
            <person name="Suh M.K."/>
            <person name="Kim J.-S."/>
        </authorList>
    </citation>
    <scope>NUCLEOTIDE SEQUENCE</scope>
    <source>
        <strain evidence="2">KCTC 19276</strain>
    </source>
</reference>
<dbReference type="PANTHER" id="PTHR39420">
    <property type="match status" value="1"/>
</dbReference>
<dbReference type="EMBL" id="JADKPO010000001">
    <property type="protein sequence ID" value="MBF4766315.1"/>
    <property type="molecule type" value="Genomic_DNA"/>
</dbReference>
<evidence type="ECO:0000313" key="2">
    <source>
        <dbReference type="EMBL" id="MBF4766315.1"/>
    </source>
</evidence>
<organism evidence="2 3">
    <name type="scientific">Nocardioides agariphilus</name>
    <dbReference type="NCBI Taxonomy" id="433664"/>
    <lineage>
        <taxon>Bacteria</taxon>
        <taxon>Bacillati</taxon>
        <taxon>Actinomycetota</taxon>
        <taxon>Actinomycetes</taxon>
        <taxon>Propionibacteriales</taxon>
        <taxon>Nocardioidaceae</taxon>
        <taxon>Nocardioides</taxon>
    </lineage>
</organism>
<protein>
    <submittedName>
        <fullName evidence="2">Zinc-dependent metalloprotease</fullName>
    </submittedName>
</protein>
<name>A0A930VLZ6_9ACTN</name>
<gene>
    <name evidence="2" type="ORF">ISU10_00880</name>
</gene>
<dbReference type="InterPro" id="IPR018766">
    <property type="entry name" value="Zinicin_2"/>
</dbReference>
<dbReference type="Proteomes" id="UP000660668">
    <property type="component" value="Unassembled WGS sequence"/>
</dbReference>
<dbReference type="Gene3D" id="1.20.150.30">
    <property type="entry name" value="Zincin-like metallopeptidase, N-terminal domain"/>
    <property type="match status" value="1"/>
</dbReference>
<sequence>MTGNPGNPGDGERDDGPDEGPDEGPGENNPFKGTPFEQFFSGNLGNLGNLGALFGGGQGGAGMPDLSALFGQFQAMMQPYDGPLNWDAATDMARRAVAQTKDPSPSRKQHDQVADAVRLADHWLDETTQFPSGVQSTAAWSRAEWIVGTVDRWKRLVEPIAQSSVSGIGNVFPGGEGQALTGPIVGMLGRAIGGMLASQVGSGLGALAGEVLSASDVGLPLGAPGKAALVMENVKDFASGLDVGEDDVVLYLALREAAHQRLFAHVPWLSEHLLGAVTDYATGIEVNTANLQSSLEEKMRGVDINNPEALRELMEGGMFEMDKSPAQQAALERLEVTLALVEGWVDEVVGQATAERMPNAGKLQEAVRRRRAAGGPAEDTFAALVGLELRPRRLRDASTLWGSLRTRQGTEARDGVWMSPALLPTAADLDDPLGFREGATSPADMSEEDFDVALQRMLDGESGDNPPEDQGHVGSDE</sequence>
<feature type="region of interest" description="Disordered" evidence="1">
    <location>
        <begin position="1"/>
        <end position="40"/>
    </location>
</feature>
<dbReference type="Pfam" id="PF10103">
    <property type="entry name" value="Zincin_2"/>
    <property type="match status" value="1"/>
</dbReference>
<accession>A0A930VLZ6</accession>
<dbReference type="AlphaFoldDB" id="A0A930VLZ6"/>